<dbReference type="Proteomes" id="UP001642464">
    <property type="component" value="Unassembled WGS sequence"/>
</dbReference>
<feature type="compositionally biased region" description="Basic residues" evidence="1">
    <location>
        <begin position="33"/>
        <end position="44"/>
    </location>
</feature>
<name>A0ABP0RT98_9DINO</name>
<evidence type="ECO:0000313" key="4">
    <source>
        <dbReference type="Proteomes" id="UP001642464"/>
    </source>
</evidence>
<dbReference type="EMBL" id="CAXAMM010042262">
    <property type="protein sequence ID" value="CAK9103863.1"/>
    <property type="molecule type" value="Genomic_DNA"/>
</dbReference>
<dbReference type="InterPro" id="IPR013595">
    <property type="entry name" value="Pept_S33_TAP-like_C"/>
</dbReference>
<accession>A0ABP0RT98</accession>
<feature type="domain" description="Peptidase S33 tripeptidyl aminopeptidase-like C-terminal" evidence="2">
    <location>
        <begin position="30"/>
        <end position="136"/>
    </location>
</feature>
<feature type="compositionally biased region" description="Polar residues" evidence="1">
    <location>
        <begin position="46"/>
        <end position="55"/>
    </location>
</feature>
<feature type="region of interest" description="Disordered" evidence="1">
    <location>
        <begin position="30"/>
        <end position="60"/>
    </location>
</feature>
<organism evidence="3 4">
    <name type="scientific">Durusdinium trenchii</name>
    <dbReference type="NCBI Taxonomy" id="1381693"/>
    <lineage>
        <taxon>Eukaryota</taxon>
        <taxon>Sar</taxon>
        <taxon>Alveolata</taxon>
        <taxon>Dinophyceae</taxon>
        <taxon>Suessiales</taxon>
        <taxon>Symbiodiniaceae</taxon>
        <taxon>Durusdinium</taxon>
    </lineage>
</organism>
<reference evidence="3 4" key="1">
    <citation type="submission" date="2024-02" db="EMBL/GenBank/DDBJ databases">
        <authorList>
            <person name="Chen Y."/>
            <person name="Shah S."/>
            <person name="Dougan E. K."/>
            <person name="Thang M."/>
            <person name="Chan C."/>
        </authorList>
    </citation>
    <scope>NUCLEOTIDE SEQUENCE [LARGE SCALE GENOMIC DNA]</scope>
</reference>
<evidence type="ECO:0000256" key="1">
    <source>
        <dbReference type="SAM" id="MobiDB-lite"/>
    </source>
</evidence>
<evidence type="ECO:0000259" key="2">
    <source>
        <dbReference type="Pfam" id="PF08386"/>
    </source>
</evidence>
<gene>
    <name evidence="3" type="ORF">SCF082_LOCUS48497</name>
</gene>
<dbReference type="Pfam" id="PF08386">
    <property type="entry name" value="Abhydrolase_4"/>
    <property type="match status" value="1"/>
</dbReference>
<sequence length="150" mass="16833">MIPSTIITLVISRQSFNLEEVQRLEADMQTRCKERKHRPQRPRRPAQTSPSGTTSKLRESLESMVVDGGGLYDRSTPFAAAQQMRAAFPDGVEMIWQGIGHIVGEGRWDNEGSKSCLQWMDTYLLTGQLPIDGFTCHQTEKLLPSSSLPK</sequence>
<evidence type="ECO:0000313" key="3">
    <source>
        <dbReference type="EMBL" id="CAK9103863.1"/>
    </source>
</evidence>
<comment type="caution">
    <text evidence="3">The sequence shown here is derived from an EMBL/GenBank/DDBJ whole genome shotgun (WGS) entry which is preliminary data.</text>
</comment>
<proteinExistence type="predicted"/>
<keyword evidence="4" id="KW-1185">Reference proteome</keyword>
<protein>
    <submittedName>
        <fullName evidence="3">Tap domain-containing protein</fullName>
    </submittedName>
</protein>